<evidence type="ECO:0000256" key="1">
    <source>
        <dbReference type="SAM" id="SignalP"/>
    </source>
</evidence>
<dbReference type="OrthoDB" id="9765926at2"/>
<feature type="chain" id="PRO_5022065064" description="T9SS type A sorting domain-containing protein" evidence="1">
    <location>
        <begin position="20"/>
        <end position="483"/>
    </location>
</feature>
<name>A0A556N101_9FLAO</name>
<reference evidence="2 3" key="1">
    <citation type="submission" date="2019-07" db="EMBL/GenBank/DDBJ databases">
        <authorList>
            <person name="Huq M.A."/>
        </authorList>
    </citation>
    <scope>NUCLEOTIDE SEQUENCE [LARGE SCALE GENOMIC DNA]</scope>
    <source>
        <strain evidence="2 3">MAH-3</strain>
    </source>
</reference>
<feature type="signal peptide" evidence="1">
    <location>
        <begin position="1"/>
        <end position="19"/>
    </location>
</feature>
<dbReference type="Proteomes" id="UP000316008">
    <property type="component" value="Unassembled WGS sequence"/>
</dbReference>
<keyword evidence="1" id="KW-0732">Signal</keyword>
<dbReference type="Gene3D" id="2.60.120.380">
    <property type="match status" value="1"/>
</dbReference>
<organism evidence="2 3">
    <name type="scientific">Fluviicola chungangensis</name>
    <dbReference type="NCBI Taxonomy" id="2597671"/>
    <lineage>
        <taxon>Bacteria</taxon>
        <taxon>Pseudomonadati</taxon>
        <taxon>Bacteroidota</taxon>
        <taxon>Flavobacteriia</taxon>
        <taxon>Flavobacteriales</taxon>
        <taxon>Crocinitomicaceae</taxon>
        <taxon>Fluviicola</taxon>
    </lineage>
</organism>
<comment type="caution">
    <text evidence="2">The sequence shown here is derived from an EMBL/GenBank/DDBJ whole genome shotgun (WGS) entry which is preliminary data.</text>
</comment>
<evidence type="ECO:0008006" key="4">
    <source>
        <dbReference type="Google" id="ProtNLM"/>
    </source>
</evidence>
<dbReference type="RefSeq" id="WP_144332811.1">
    <property type="nucleotide sequence ID" value="NZ_VLPL01000003.1"/>
</dbReference>
<gene>
    <name evidence="2" type="ORF">FO442_08910</name>
</gene>
<evidence type="ECO:0000313" key="3">
    <source>
        <dbReference type="Proteomes" id="UP000316008"/>
    </source>
</evidence>
<dbReference type="EMBL" id="VLPL01000003">
    <property type="protein sequence ID" value="TSJ45856.1"/>
    <property type="molecule type" value="Genomic_DNA"/>
</dbReference>
<dbReference type="AlphaFoldDB" id="A0A556N101"/>
<dbReference type="Gene3D" id="2.60.120.290">
    <property type="entry name" value="Spermadhesin, CUB domain"/>
    <property type="match status" value="1"/>
</dbReference>
<protein>
    <recommendedName>
        <fullName evidence="4">T9SS type A sorting domain-containing protein</fullName>
    </recommendedName>
</protein>
<dbReference type="SUPFAM" id="SSF49854">
    <property type="entry name" value="Spermadhesin, CUB domain"/>
    <property type="match status" value="1"/>
</dbReference>
<proteinExistence type="predicted"/>
<sequence>MRILFILLMLVPCALPAQTYTHPTTGIANTYAGACMVNTCSGTYYDNGGSGGNYAANINAIYRTFCPSTAGMCIRATFTSFSMNDTYFLCSGPNSCCDYLQILNGPAQNSPALYNNCTTSPGTITSTSPSGCLTFRHTTDGSVQLGGWAATLSCVACAGGPTGTSNQDCVNAIQICADSPFSSTVSGPGLASESCVGCTGAGGEVYSSWYKFQVSNSGTLGLTIDPTNNADDYDFALYGPGATCGTLGSPIRCSYAANSNNTGLGNGAVDVSEDVTGDAWVSTLPVTSGEIYYLMVNQWSPTAAGFTLDWNLTGGASLNCTPLSVELKDFSCKQDERALAVAWTTLSERNTDYFILEKSEDGTNFFPLIQSKAQGESSLPTDYFFYDNQPIVGTNYYRLTEVDINGERTTFDVTTCNFSLDALRIKTMRIYNQSGSLIKEANGEDLNVKTAFADMNLPDGVYILETVDFDGGIERIKLIQLMR</sequence>
<dbReference type="InterPro" id="IPR035914">
    <property type="entry name" value="Sperma_CUB_dom_sf"/>
</dbReference>
<keyword evidence="3" id="KW-1185">Reference proteome</keyword>
<evidence type="ECO:0000313" key="2">
    <source>
        <dbReference type="EMBL" id="TSJ45856.1"/>
    </source>
</evidence>
<accession>A0A556N101</accession>